<dbReference type="OrthoDB" id="5517408at2"/>
<gene>
    <name evidence="1" type="ORF">JN12_01695</name>
</gene>
<accession>A0A562VNX2</accession>
<keyword evidence="2" id="KW-1185">Reference proteome</keyword>
<comment type="caution">
    <text evidence="1">The sequence shown here is derived from an EMBL/GenBank/DDBJ whole genome shotgun (WGS) entry which is preliminary data.</text>
</comment>
<dbReference type="EMBL" id="VLLN01000008">
    <property type="protein sequence ID" value="TWJ19578.1"/>
    <property type="molecule type" value="Genomic_DNA"/>
</dbReference>
<protein>
    <submittedName>
        <fullName evidence="1">Uncharacterized protein DUF4276</fullName>
    </submittedName>
</protein>
<organism evidence="1 2">
    <name type="scientific">Geobacter argillaceus</name>
    <dbReference type="NCBI Taxonomy" id="345631"/>
    <lineage>
        <taxon>Bacteria</taxon>
        <taxon>Pseudomonadati</taxon>
        <taxon>Thermodesulfobacteriota</taxon>
        <taxon>Desulfuromonadia</taxon>
        <taxon>Geobacterales</taxon>
        <taxon>Geobacteraceae</taxon>
        <taxon>Geobacter</taxon>
    </lineage>
</organism>
<proteinExistence type="predicted"/>
<sequence length="213" mass="23965">MSTIRYTLLSDGSSDRMLMPILDWLFHQHCPESSVDSAWADLGRLPRPPKTLPEKITTTLDLYPCDILFIHRDAEKESFGVRFRQITEAVHGLNCPPVICVIPVRMQEAWLLFDKEAIRRAAGNPNGLTALNLPRLNKVESLPDPKERLFELIRKSSDLKGTRLKKLNLHKCAFLVSQSIADFSPLRSVRAFCAMEETMLATLADSGYLVSGA</sequence>
<name>A0A562VNX2_9BACT</name>
<dbReference type="Proteomes" id="UP000319449">
    <property type="component" value="Unassembled WGS sequence"/>
</dbReference>
<evidence type="ECO:0000313" key="1">
    <source>
        <dbReference type="EMBL" id="TWJ19578.1"/>
    </source>
</evidence>
<dbReference type="RefSeq" id="WP_145021159.1">
    <property type="nucleotide sequence ID" value="NZ_VLLN01000008.1"/>
</dbReference>
<evidence type="ECO:0000313" key="2">
    <source>
        <dbReference type="Proteomes" id="UP000319449"/>
    </source>
</evidence>
<dbReference type="AlphaFoldDB" id="A0A562VNX2"/>
<reference evidence="1 2" key="1">
    <citation type="submission" date="2019-07" db="EMBL/GenBank/DDBJ databases">
        <title>Genomic Encyclopedia of Archaeal and Bacterial Type Strains, Phase II (KMG-II): from individual species to whole genera.</title>
        <authorList>
            <person name="Goeker M."/>
        </authorList>
    </citation>
    <scope>NUCLEOTIDE SEQUENCE [LARGE SCALE GENOMIC DNA]</scope>
    <source>
        <strain evidence="1 2">ATCC BAA-1139</strain>
    </source>
</reference>